<dbReference type="PANTHER" id="PTHR35296">
    <property type="entry name" value="EXPRESSED PROTEIN"/>
    <property type="match status" value="1"/>
</dbReference>
<evidence type="ECO:0008006" key="4">
    <source>
        <dbReference type="Google" id="ProtNLM"/>
    </source>
</evidence>
<reference evidence="2 3" key="1">
    <citation type="submission" date="2024-11" db="EMBL/GenBank/DDBJ databases">
        <title>A near-complete genome assembly of Cinchona calisaya.</title>
        <authorList>
            <person name="Lian D.C."/>
            <person name="Zhao X.W."/>
            <person name="Wei L."/>
        </authorList>
    </citation>
    <scope>NUCLEOTIDE SEQUENCE [LARGE SCALE GENOMIC DNA]</scope>
    <source>
        <tissue evidence="2">Nenye</tissue>
    </source>
</reference>
<name>A0ABD2YQ61_9GENT</name>
<dbReference type="EMBL" id="JBJUIK010000012">
    <property type="protein sequence ID" value="KAL3508275.1"/>
    <property type="molecule type" value="Genomic_DNA"/>
</dbReference>
<proteinExistence type="inferred from homology"/>
<evidence type="ECO:0000313" key="3">
    <source>
        <dbReference type="Proteomes" id="UP001630127"/>
    </source>
</evidence>
<keyword evidence="3" id="KW-1185">Reference proteome</keyword>
<gene>
    <name evidence="2" type="ORF">ACH5RR_027676</name>
</gene>
<comment type="caution">
    <text evidence="2">The sequence shown here is derived from an EMBL/GenBank/DDBJ whole genome shotgun (WGS) entry which is preliminary data.</text>
</comment>
<dbReference type="AlphaFoldDB" id="A0ABD2YQ61"/>
<comment type="similarity">
    <text evidence="1">Belongs to the ARG7 family.</text>
</comment>
<protein>
    <recommendedName>
        <fullName evidence="4">Small auxin up regulated protein</fullName>
    </recommendedName>
</protein>
<evidence type="ECO:0000256" key="1">
    <source>
        <dbReference type="ARBA" id="ARBA00006974"/>
    </source>
</evidence>
<dbReference type="Proteomes" id="UP001630127">
    <property type="component" value="Unassembled WGS sequence"/>
</dbReference>
<evidence type="ECO:0000313" key="2">
    <source>
        <dbReference type="EMBL" id="KAL3508275.1"/>
    </source>
</evidence>
<dbReference type="PANTHER" id="PTHR35296:SF8">
    <property type="entry name" value="SMALL AUXIN-UP RNA-RELATED"/>
    <property type="match status" value="1"/>
</dbReference>
<dbReference type="Pfam" id="PF02519">
    <property type="entry name" value="Auxin_inducible"/>
    <property type="match status" value="1"/>
</dbReference>
<dbReference type="InterPro" id="IPR003676">
    <property type="entry name" value="SAUR_fam"/>
</dbReference>
<organism evidence="2 3">
    <name type="scientific">Cinchona calisaya</name>
    <dbReference type="NCBI Taxonomy" id="153742"/>
    <lineage>
        <taxon>Eukaryota</taxon>
        <taxon>Viridiplantae</taxon>
        <taxon>Streptophyta</taxon>
        <taxon>Embryophyta</taxon>
        <taxon>Tracheophyta</taxon>
        <taxon>Spermatophyta</taxon>
        <taxon>Magnoliopsida</taxon>
        <taxon>eudicotyledons</taxon>
        <taxon>Gunneridae</taxon>
        <taxon>Pentapetalae</taxon>
        <taxon>asterids</taxon>
        <taxon>lamiids</taxon>
        <taxon>Gentianales</taxon>
        <taxon>Rubiaceae</taxon>
        <taxon>Cinchonoideae</taxon>
        <taxon>Cinchoneae</taxon>
        <taxon>Cinchona</taxon>
    </lineage>
</organism>
<sequence length="130" mass="14934">MKKLNLILRKCKTLSRQLGRSSSYSSLRSKSARDHQEIWGSGEDNHEDCKTIFVGSSRRRFLIKSKYLNHPLLKAIIQKSNKINPAGHQDLSVKCEVVLFYHLLWMLDNADPNLASDTLSLEELADLYVF</sequence>
<accession>A0ABD2YQ61</accession>